<evidence type="ECO:0000313" key="3">
    <source>
        <dbReference type="EMBL" id="GLL13460.1"/>
    </source>
</evidence>
<dbReference type="Pfam" id="PF00239">
    <property type="entry name" value="Resolvase"/>
    <property type="match status" value="1"/>
</dbReference>
<dbReference type="PROSITE" id="PS51736">
    <property type="entry name" value="RECOMBINASES_3"/>
    <property type="match status" value="1"/>
</dbReference>
<name>A0A9W6L7F6_9PSEU</name>
<accession>A0A9W6L7F6</accession>
<dbReference type="GO" id="GO:0000150">
    <property type="term" value="F:DNA strand exchange activity"/>
    <property type="evidence" value="ECO:0007669"/>
    <property type="project" value="InterPro"/>
</dbReference>
<dbReference type="InterPro" id="IPR038109">
    <property type="entry name" value="DNA_bind_recomb_sf"/>
</dbReference>
<dbReference type="InterPro" id="IPR036162">
    <property type="entry name" value="Resolvase-like_N_sf"/>
</dbReference>
<dbReference type="CDD" id="cd00338">
    <property type="entry name" value="Ser_Recombinase"/>
    <property type="match status" value="1"/>
</dbReference>
<dbReference type="PANTHER" id="PTHR30461">
    <property type="entry name" value="DNA-INVERTASE FROM LAMBDOID PROPHAGE"/>
    <property type="match status" value="1"/>
</dbReference>
<sequence>MSAPRVAIYVRISKDREGAGLGVERQERECRELAEKLNGQVVAVHRDNDLSAYSGKPRPGYRQLLQDIRDGKVDLVLAWHSDRLHRSPAELEEWIATCEPRGVPVHTVKAGPLDLATPSGRMVARQLGAVARYEVDHMIERQKSAKAQAAAAGKWRGGRRPFGYESDGVTVRPEEAKLVAEATDRVLAGEALSSVARDFASRSISTSAGTPWDSRNLRNVLLRARNAGIVEHEGTEVGPAEWPAIVDPAKWRNVRRLLTAEGRRAPRSSDLVYLGSGLYLCGYCGDGTTMRSAATRTSHRGNVTKPAYRCRNGSHLTRIAEPLDQFVSEVAIERLSRPDSRLLLAPEDRRVDLEALHARREDNANRLKELAALFGRGVITGAQLTEATTELRAESEELDAEIASHTGVSPLVGIADAVDVRAAWNAAGVGKRKAVVRSLMDVTLMPAPKGRPPGWQPGKGYFDPRAVRIEWKQ</sequence>
<proteinExistence type="predicted"/>
<dbReference type="InterPro" id="IPR006119">
    <property type="entry name" value="Resolv_N"/>
</dbReference>
<dbReference type="InterPro" id="IPR011109">
    <property type="entry name" value="DNA_bind_recombinase_dom"/>
</dbReference>
<dbReference type="Pfam" id="PF07508">
    <property type="entry name" value="Recombinase"/>
    <property type="match status" value="1"/>
</dbReference>
<dbReference type="SUPFAM" id="SSF53041">
    <property type="entry name" value="Resolvase-like"/>
    <property type="match status" value="1"/>
</dbReference>
<dbReference type="PROSITE" id="PS51737">
    <property type="entry name" value="RECOMBINASE_DNA_BIND"/>
    <property type="match status" value="1"/>
</dbReference>
<dbReference type="InterPro" id="IPR050639">
    <property type="entry name" value="SSR_resolvase"/>
</dbReference>
<dbReference type="Proteomes" id="UP001143463">
    <property type="component" value="Unassembled WGS sequence"/>
</dbReference>
<dbReference type="EMBL" id="BSFQ01000022">
    <property type="protein sequence ID" value="GLL13460.1"/>
    <property type="molecule type" value="Genomic_DNA"/>
</dbReference>
<gene>
    <name evidence="3" type="ORF">GCM10017577_46040</name>
</gene>
<dbReference type="PANTHER" id="PTHR30461:SF23">
    <property type="entry name" value="DNA RECOMBINASE-RELATED"/>
    <property type="match status" value="1"/>
</dbReference>
<dbReference type="AlphaFoldDB" id="A0A9W6L7F6"/>
<evidence type="ECO:0000313" key="4">
    <source>
        <dbReference type="Proteomes" id="UP001143463"/>
    </source>
</evidence>
<dbReference type="RefSeq" id="WP_037046947.1">
    <property type="nucleotide sequence ID" value="NZ_BAAAUZ010000007.1"/>
</dbReference>
<reference evidence="3" key="2">
    <citation type="submission" date="2023-01" db="EMBL/GenBank/DDBJ databases">
        <authorList>
            <person name="Sun Q."/>
            <person name="Evtushenko L."/>
        </authorList>
    </citation>
    <scope>NUCLEOTIDE SEQUENCE</scope>
    <source>
        <strain evidence="3">VKM Ac-1069</strain>
    </source>
</reference>
<dbReference type="SMART" id="SM00857">
    <property type="entry name" value="Resolvase"/>
    <property type="match status" value="1"/>
</dbReference>
<evidence type="ECO:0000259" key="2">
    <source>
        <dbReference type="PROSITE" id="PS51737"/>
    </source>
</evidence>
<dbReference type="GO" id="GO:0003677">
    <property type="term" value="F:DNA binding"/>
    <property type="evidence" value="ECO:0007669"/>
    <property type="project" value="InterPro"/>
</dbReference>
<reference evidence="3" key="1">
    <citation type="journal article" date="2014" name="Int. J. Syst. Evol. Microbiol.">
        <title>Complete genome sequence of Corynebacterium casei LMG S-19264T (=DSM 44701T), isolated from a smear-ripened cheese.</title>
        <authorList>
            <consortium name="US DOE Joint Genome Institute (JGI-PGF)"/>
            <person name="Walter F."/>
            <person name="Albersmeier A."/>
            <person name="Kalinowski J."/>
            <person name="Ruckert C."/>
        </authorList>
    </citation>
    <scope>NUCLEOTIDE SEQUENCE</scope>
    <source>
        <strain evidence="3">VKM Ac-1069</strain>
    </source>
</reference>
<evidence type="ECO:0000259" key="1">
    <source>
        <dbReference type="PROSITE" id="PS51736"/>
    </source>
</evidence>
<feature type="domain" description="Resolvase/invertase-type recombinase catalytic" evidence="1">
    <location>
        <begin position="5"/>
        <end position="153"/>
    </location>
</feature>
<protein>
    <submittedName>
        <fullName evidence="3">Site-specific recombinase DNA invertase Pin</fullName>
    </submittedName>
</protein>
<comment type="caution">
    <text evidence="3">The sequence shown here is derived from an EMBL/GenBank/DDBJ whole genome shotgun (WGS) entry which is preliminary data.</text>
</comment>
<keyword evidence="4" id="KW-1185">Reference proteome</keyword>
<dbReference type="Gene3D" id="3.40.50.1390">
    <property type="entry name" value="Resolvase, N-terminal catalytic domain"/>
    <property type="match status" value="1"/>
</dbReference>
<feature type="domain" description="Recombinase" evidence="2">
    <location>
        <begin position="161"/>
        <end position="264"/>
    </location>
</feature>
<dbReference type="Gene3D" id="3.90.1750.20">
    <property type="entry name" value="Putative Large Serine Recombinase, Chain B, Domain 2"/>
    <property type="match status" value="1"/>
</dbReference>
<organism evidence="3 4">
    <name type="scientific">Pseudonocardia halophobica</name>
    <dbReference type="NCBI Taxonomy" id="29401"/>
    <lineage>
        <taxon>Bacteria</taxon>
        <taxon>Bacillati</taxon>
        <taxon>Actinomycetota</taxon>
        <taxon>Actinomycetes</taxon>
        <taxon>Pseudonocardiales</taxon>
        <taxon>Pseudonocardiaceae</taxon>
        <taxon>Pseudonocardia</taxon>
    </lineage>
</organism>